<feature type="region of interest" description="Disordered" evidence="1">
    <location>
        <begin position="151"/>
        <end position="199"/>
    </location>
</feature>
<protein>
    <submittedName>
        <fullName evidence="2">Uncharacterized protein</fullName>
    </submittedName>
</protein>
<proteinExistence type="predicted"/>
<reference evidence="2 3" key="1">
    <citation type="journal article" date="2017" name="Mol. Ecol.">
        <title>Comparative and population genomic landscape of Phellinus noxius: A hypervariable fungus causing root rot in trees.</title>
        <authorList>
            <person name="Chung C.L."/>
            <person name="Lee T.J."/>
            <person name="Akiba M."/>
            <person name="Lee H.H."/>
            <person name="Kuo T.H."/>
            <person name="Liu D."/>
            <person name="Ke H.M."/>
            <person name="Yokoi T."/>
            <person name="Roa M.B."/>
            <person name="Lu M.J."/>
            <person name="Chang Y.Y."/>
            <person name="Ann P.J."/>
            <person name="Tsai J.N."/>
            <person name="Chen C.Y."/>
            <person name="Tzean S.S."/>
            <person name="Ota Y."/>
            <person name="Hattori T."/>
            <person name="Sahashi N."/>
            <person name="Liou R.F."/>
            <person name="Kikuchi T."/>
            <person name="Tsai I.J."/>
        </authorList>
    </citation>
    <scope>NUCLEOTIDE SEQUENCE [LARGE SCALE GENOMIC DNA]</scope>
    <source>
        <strain evidence="2 3">FFPRI411160</strain>
    </source>
</reference>
<sequence>MNMRSLLNEDNQTPQVPHRKLDKPNPATSGTNNSTTFNTSTHKVQPNEQNNRIPILPSQNHAKEDAVPNQTSTIHQIQKVDSQKRTNLKGNTGDSFNSNYTPGGQLLSFGTHVHTAPQTFIGSPRPHVGVGEVSNQTATIREFQAIGSDAKISRKGAGSRRNARDNFNSKSTPGGRLLPVGTHTSTTPRTSLESPRPHAEVDKVDQAFTIHKFQLGVPQIDGDLERGFRNNLNLVPPGGGRISSLRPNTFSVKTFDSYSNPPQTKPRLSKVTTSNASGSSRPHAELAGSTAKTAKNKNTGDHKVMTSIFNRYCGNRETEGTELYYRMKVARGLESALAGSGIDTFEKIHADICASELHDFMNVEKDLSRNTIAKIKGVFESSKTKIELREDKKERTRYRNLIDKALRSLEKTSQKSDRK</sequence>
<evidence type="ECO:0000256" key="1">
    <source>
        <dbReference type="SAM" id="MobiDB-lite"/>
    </source>
</evidence>
<dbReference type="InParanoid" id="A0A286UB35"/>
<dbReference type="Proteomes" id="UP000217199">
    <property type="component" value="Unassembled WGS sequence"/>
</dbReference>
<name>A0A286UB35_9AGAM</name>
<dbReference type="EMBL" id="NBII01000008">
    <property type="protein sequence ID" value="PAV16767.1"/>
    <property type="molecule type" value="Genomic_DNA"/>
</dbReference>
<organism evidence="2 3">
    <name type="scientific">Pyrrhoderma noxium</name>
    <dbReference type="NCBI Taxonomy" id="2282107"/>
    <lineage>
        <taxon>Eukaryota</taxon>
        <taxon>Fungi</taxon>
        <taxon>Dikarya</taxon>
        <taxon>Basidiomycota</taxon>
        <taxon>Agaricomycotina</taxon>
        <taxon>Agaricomycetes</taxon>
        <taxon>Hymenochaetales</taxon>
        <taxon>Hymenochaetaceae</taxon>
        <taxon>Pyrrhoderma</taxon>
    </lineage>
</organism>
<feature type="region of interest" description="Disordered" evidence="1">
    <location>
        <begin position="256"/>
        <end position="299"/>
    </location>
</feature>
<gene>
    <name evidence="2" type="ORF">PNOK_0838700</name>
</gene>
<feature type="compositionally biased region" description="Polar residues" evidence="1">
    <location>
        <begin position="270"/>
        <end position="280"/>
    </location>
</feature>
<comment type="caution">
    <text evidence="2">The sequence shown here is derived from an EMBL/GenBank/DDBJ whole genome shotgun (WGS) entry which is preliminary data.</text>
</comment>
<evidence type="ECO:0000313" key="3">
    <source>
        <dbReference type="Proteomes" id="UP000217199"/>
    </source>
</evidence>
<feature type="compositionally biased region" description="Polar residues" evidence="1">
    <location>
        <begin position="42"/>
        <end position="53"/>
    </location>
</feature>
<accession>A0A286UB35</accession>
<feature type="region of interest" description="Disordered" evidence="1">
    <location>
        <begin position="1"/>
        <end position="53"/>
    </location>
</feature>
<feature type="compositionally biased region" description="Polar residues" evidence="1">
    <location>
        <begin position="182"/>
        <end position="193"/>
    </location>
</feature>
<dbReference type="AlphaFoldDB" id="A0A286UB35"/>
<feature type="compositionally biased region" description="Low complexity" evidence="1">
    <location>
        <begin position="28"/>
        <end position="41"/>
    </location>
</feature>
<keyword evidence="3" id="KW-1185">Reference proteome</keyword>
<evidence type="ECO:0000313" key="2">
    <source>
        <dbReference type="EMBL" id="PAV16767.1"/>
    </source>
</evidence>